<accession>A0A9P3LFR4</accession>
<comment type="caution">
    <text evidence="1">The sequence shown here is derived from an EMBL/GenBank/DDBJ whole genome shotgun (WGS) entry which is preliminary data.</text>
</comment>
<organism evidence="1 2">
    <name type="scientific">Phanerochaete sordida</name>
    <dbReference type="NCBI Taxonomy" id="48140"/>
    <lineage>
        <taxon>Eukaryota</taxon>
        <taxon>Fungi</taxon>
        <taxon>Dikarya</taxon>
        <taxon>Basidiomycota</taxon>
        <taxon>Agaricomycotina</taxon>
        <taxon>Agaricomycetes</taxon>
        <taxon>Polyporales</taxon>
        <taxon>Phanerochaetaceae</taxon>
        <taxon>Phanerochaete</taxon>
    </lineage>
</organism>
<dbReference type="Proteomes" id="UP000703269">
    <property type="component" value="Unassembled WGS sequence"/>
</dbReference>
<dbReference type="AlphaFoldDB" id="A0A9P3LFR4"/>
<evidence type="ECO:0000313" key="2">
    <source>
        <dbReference type="Proteomes" id="UP000703269"/>
    </source>
</evidence>
<name>A0A9P3LFR4_9APHY</name>
<proteinExistence type="predicted"/>
<evidence type="ECO:0000313" key="1">
    <source>
        <dbReference type="EMBL" id="GJE92904.1"/>
    </source>
</evidence>
<protein>
    <submittedName>
        <fullName evidence="1">Uncharacterized protein</fullName>
    </submittedName>
</protein>
<sequence length="150" mass="16487">MADSPGICIPQKYAFYNSGQGYEQLQAVVFPPETSLKRAAAGSLASDASYQERVTVCKSGVLKFILRLEWPGYPSWSCFLHGTDRVDTLDAGTITQAALAKRIANAIKQLYEEHACVHFPPLPTPADQILPLHSPPEVAGLVNIFRRFLL</sequence>
<reference evidence="1 2" key="1">
    <citation type="submission" date="2021-08" db="EMBL/GenBank/DDBJ databases">
        <title>Draft Genome Sequence of Phanerochaete sordida strain YK-624.</title>
        <authorList>
            <person name="Mori T."/>
            <person name="Dohra H."/>
            <person name="Suzuki T."/>
            <person name="Kawagishi H."/>
            <person name="Hirai H."/>
        </authorList>
    </citation>
    <scope>NUCLEOTIDE SEQUENCE [LARGE SCALE GENOMIC DNA]</scope>
    <source>
        <strain evidence="1 2">YK-624</strain>
    </source>
</reference>
<keyword evidence="2" id="KW-1185">Reference proteome</keyword>
<gene>
    <name evidence="1" type="ORF">PsYK624_090620</name>
</gene>
<dbReference type="EMBL" id="BPQB01000029">
    <property type="protein sequence ID" value="GJE92904.1"/>
    <property type="molecule type" value="Genomic_DNA"/>
</dbReference>